<feature type="region of interest" description="Disordered" evidence="1">
    <location>
        <begin position="16"/>
        <end position="39"/>
    </location>
</feature>
<evidence type="ECO:0000313" key="2">
    <source>
        <dbReference type="EMBL" id="ETO84661.1"/>
    </source>
</evidence>
<evidence type="ECO:0000313" key="3">
    <source>
        <dbReference type="Proteomes" id="UP000028582"/>
    </source>
</evidence>
<accession>A0A081B0K0</accession>
<dbReference type="Proteomes" id="UP000028582">
    <property type="component" value="Unassembled WGS sequence"/>
</dbReference>
<reference evidence="2 3" key="1">
    <citation type="submission" date="2013-11" db="EMBL/GenBank/DDBJ databases">
        <title>The Genome Sequence of Phytophthora parasitica P1976.</title>
        <authorList>
            <consortium name="The Broad Institute Genomics Platform"/>
            <person name="Russ C."/>
            <person name="Tyler B."/>
            <person name="Panabieres F."/>
            <person name="Shan W."/>
            <person name="Tripathy S."/>
            <person name="Grunwald N."/>
            <person name="Machado M."/>
            <person name="Johnson C.S."/>
            <person name="Walker B."/>
            <person name="Young S."/>
            <person name="Zeng Q."/>
            <person name="Gargeya S."/>
            <person name="Fitzgerald M."/>
            <person name="Haas B."/>
            <person name="Abouelleil A."/>
            <person name="Allen A.W."/>
            <person name="Alvarado L."/>
            <person name="Arachchi H.M."/>
            <person name="Berlin A.M."/>
            <person name="Chapman S.B."/>
            <person name="Gainer-Dewar J."/>
            <person name="Goldberg J."/>
            <person name="Griggs A."/>
            <person name="Gujja S."/>
            <person name="Hansen M."/>
            <person name="Howarth C."/>
            <person name="Imamovic A."/>
            <person name="Ireland A."/>
            <person name="Larimer J."/>
            <person name="McCowan C."/>
            <person name="Murphy C."/>
            <person name="Pearson M."/>
            <person name="Poon T.W."/>
            <person name="Priest M."/>
            <person name="Roberts A."/>
            <person name="Saif S."/>
            <person name="Shea T."/>
            <person name="Sisk P."/>
            <person name="Sykes S."/>
            <person name="Wortman J."/>
            <person name="Nusbaum C."/>
            <person name="Birren B."/>
        </authorList>
    </citation>
    <scope>NUCLEOTIDE SEQUENCE [LARGE SCALE GENOMIC DNA]</scope>
    <source>
        <strain evidence="2 3">P1976</strain>
    </source>
</reference>
<dbReference type="AlphaFoldDB" id="A0A081B0K0"/>
<comment type="caution">
    <text evidence="2">The sequence shown here is derived from an EMBL/GenBank/DDBJ whole genome shotgun (WGS) entry which is preliminary data.</text>
</comment>
<gene>
    <name evidence="2" type="ORF">F444_01454</name>
</gene>
<evidence type="ECO:0000256" key="1">
    <source>
        <dbReference type="SAM" id="MobiDB-lite"/>
    </source>
</evidence>
<name>A0A081B0K0_PHYNI</name>
<sequence length="39" mass="4201">MQQELRHDSDALACNDDLDVTAPSRQLETDRSGACPGPS</sequence>
<organism evidence="2 3">
    <name type="scientific">Phytophthora nicotianae P1976</name>
    <dbReference type="NCBI Taxonomy" id="1317066"/>
    <lineage>
        <taxon>Eukaryota</taxon>
        <taxon>Sar</taxon>
        <taxon>Stramenopiles</taxon>
        <taxon>Oomycota</taxon>
        <taxon>Peronosporomycetes</taxon>
        <taxon>Peronosporales</taxon>
        <taxon>Peronosporaceae</taxon>
        <taxon>Phytophthora</taxon>
    </lineage>
</organism>
<protein>
    <submittedName>
        <fullName evidence="2">Uncharacterized protein</fullName>
    </submittedName>
</protein>
<dbReference type="EMBL" id="ANJA01000264">
    <property type="protein sequence ID" value="ETO84661.1"/>
    <property type="molecule type" value="Genomic_DNA"/>
</dbReference>
<proteinExistence type="predicted"/>